<evidence type="ECO:0000256" key="9">
    <source>
        <dbReference type="ARBA" id="ARBA00023012"/>
    </source>
</evidence>
<keyword evidence="7 11" id="KW-0418">Kinase</keyword>
<dbReference type="InterPro" id="IPR005467">
    <property type="entry name" value="His_kinase_dom"/>
</dbReference>
<keyword evidence="6" id="KW-0547">Nucleotide-binding</keyword>
<evidence type="ECO:0000256" key="8">
    <source>
        <dbReference type="ARBA" id="ARBA00022840"/>
    </source>
</evidence>
<dbReference type="Gene3D" id="3.30.565.10">
    <property type="entry name" value="Histidine kinase-like ATPase, C-terminal domain"/>
    <property type="match status" value="1"/>
</dbReference>
<evidence type="ECO:0000256" key="3">
    <source>
        <dbReference type="ARBA" id="ARBA00012438"/>
    </source>
</evidence>
<dbReference type="EMBL" id="AMPQ01000001">
    <property type="protein sequence ID" value="EKE33065.1"/>
    <property type="molecule type" value="Genomic_DNA"/>
</dbReference>
<dbReference type="InterPro" id="IPR004358">
    <property type="entry name" value="Sig_transdc_His_kin-like_C"/>
</dbReference>
<dbReference type="PANTHER" id="PTHR45453">
    <property type="entry name" value="PHOSPHATE REGULON SENSOR PROTEIN PHOR"/>
    <property type="match status" value="1"/>
</dbReference>
<evidence type="ECO:0000256" key="2">
    <source>
        <dbReference type="ARBA" id="ARBA00004370"/>
    </source>
</evidence>
<keyword evidence="5" id="KW-0808">Transferase</keyword>
<keyword evidence="8" id="KW-0067">ATP-binding</keyword>
<dbReference type="SUPFAM" id="SSF55874">
    <property type="entry name" value="ATPase domain of HSP90 chaperone/DNA topoisomerase II/histidine kinase"/>
    <property type="match status" value="1"/>
</dbReference>
<evidence type="ECO:0000256" key="7">
    <source>
        <dbReference type="ARBA" id="ARBA00022777"/>
    </source>
</evidence>
<dbReference type="GO" id="GO:0000155">
    <property type="term" value="F:phosphorelay sensor kinase activity"/>
    <property type="evidence" value="ECO:0007669"/>
    <property type="project" value="TreeGrafter"/>
</dbReference>
<organism evidence="11 12">
    <name type="scientific">Salimicrobium jeotgali</name>
    <dbReference type="NCBI Taxonomy" id="1230341"/>
    <lineage>
        <taxon>Bacteria</taxon>
        <taxon>Bacillati</taxon>
        <taxon>Bacillota</taxon>
        <taxon>Bacilli</taxon>
        <taxon>Bacillales</taxon>
        <taxon>Bacillaceae</taxon>
        <taxon>Salimicrobium</taxon>
    </lineage>
</organism>
<accession>K2HBV6</accession>
<comment type="catalytic activity">
    <reaction evidence="1">
        <text>ATP + protein L-histidine = ADP + protein N-phospho-L-histidine.</text>
        <dbReference type="EC" id="2.7.13.3"/>
    </reaction>
</comment>
<dbReference type="EC" id="2.7.13.3" evidence="3"/>
<dbReference type="GO" id="GO:0005886">
    <property type="term" value="C:plasma membrane"/>
    <property type="evidence" value="ECO:0007669"/>
    <property type="project" value="TreeGrafter"/>
</dbReference>
<keyword evidence="9" id="KW-0902">Two-component regulatory system</keyword>
<evidence type="ECO:0000256" key="6">
    <source>
        <dbReference type="ARBA" id="ARBA00022741"/>
    </source>
</evidence>
<evidence type="ECO:0000313" key="12">
    <source>
        <dbReference type="Proteomes" id="UP000011746"/>
    </source>
</evidence>
<dbReference type="InterPro" id="IPR003594">
    <property type="entry name" value="HATPase_dom"/>
</dbReference>
<evidence type="ECO:0000313" key="11">
    <source>
        <dbReference type="EMBL" id="EKE33065.1"/>
    </source>
</evidence>
<comment type="subcellular location">
    <subcellularLocation>
        <location evidence="2">Membrane</location>
    </subcellularLocation>
</comment>
<feature type="domain" description="Histidine kinase" evidence="10">
    <location>
        <begin position="1"/>
        <end position="64"/>
    </location>
</feature>
<reference evidence="11 12" key="1">
    <citation type="journal article" date="2012" name="J. Bacteriol.">
        <title>Draft Genome Sequence of Salimicrobium sp. Strain MJ3, Isolated from Myulchi-Jeot, Korean Fermented Seafood.</title>
        <authorList>
            <person name="Lee S.H."/>
            <person name="Jung J.Y."/>
            <person name="Jeon C.O."/>
        </authorList>
    </citation>
    <scope>NUCLEOTIDE SEQUENCE [LARGE SCALE GENOMIC DNA]</scope>
    <source>
        <strain evidence="11 12">MJ3</strain>
    </source>
</reference>
<evidence type="ECO:0000256" key="5">
    <source>
        <dbReference type="ARBA" id="ARBA00022679"/>
    </source>
</evidence>
<proteinExistence type="predicted"/>
<dbReference type="InterPro" id="IPR050351">
    <property type="entry name" value="BphY/WalK/GraS-like"/>
</dbReference>
<dbReference type="PRINTS" id="PR00344">
    <property type="entry name" value="BCTRLSENSOR"/>
</dbReference>
<dbReference type="AlphaFoldDB" id="K2HBV6"/>
<dbReference type="InterPro" id="IPR036890">
    <property type="entry name" value="HATPase_C_sf"/>
</dbReference>
<evidence type="ECO:0000259" key="10">
    <source>
        <dbReference type="PROSITE" id="PS50109"/>
    </source>
</evidence>
<gene>
    <name evidence="11" type="ORF">MJ3_01155</name>
</gene>
<dbReference type="PANTHER" id="PTHR45453:SF1">
    <property type="entry name" value="PHOSPHATE REGULON SENSOR PROTEIN PHOR"/>
    <property type="match status" value="1"/>
</dbReference>
<dbReference type="GO" id="GO:0016036">
    <property type="term" value="P:cellular response to phosphate starvation"/>
    <property type="evidence" value="ECO:0007669"/>
    <property type="project" value="TreeGrafter"/>
</dbReference>
<keyword evidence="4" id="KW-0597">Phosphoprotein</keyword>
<evidence type="ECO:0000256" key="1">
    <source>
        <dbReference type="ARBA" id="ARBA00000085"/>
    </source>
</evidence>
<name>K2HBV6_9BACI</name>
<comment type="caution">
    <text evidence="11">The sequence shown here is derived from an EMBL/GenBank/DDBJ whole genome shotgun (WGS) entry which is preliminary data.</text>
</comment>
<dbReference type="GO" id="GO:0004721">
    <property type="term" value="F:phosphoprotein phosphatase activity"/>
    <property type="evidence" value="ECO:0007669"/>
    <property type="project" value="TreeGrafter"/>
</dbReference>
<dbReference type="Pfam" id="PF02518">
    <property type="entry name" value="HATPase_c"/>
    <property type="match status" value="1"/>
</dbReference>
<keyword evidence="12" id="KW-1185">Reference proteome</keyword>
<protein>
    <recommendedName>
        <fullName evidence="3">histidine kinase</fullName>
        <ecNumber evidence="3">2.7.13.3</ecNumber>
    </recommendedName>
</protein>
<dbReference type="eggNOG" id="COG5002">
    <property type="taxonomic scope" value="Bacteria"/>
</dbReference>
<dbReference type="CDD" id="cd00075">
    <property type="entry name" value="HATPase"/>
    <property type="match status" value="1"/>
</dbReference>
<dbReference type="GO" id="GO:0005524">
    <property type="term" value="F:ATP binding"/>
    <property type="evidence" value="ECO:0007669"/>
    <property type="project" value="UniProtKB-KW"/>
</dbReference>
<sequence length="64" mass="6844">MSEAEMSRAFDRFYRADEARSRTTDGTGLGLSIVKEVTDIHGGTASVSSIPGEGTVFTITLPHL</sequence>
<evidence type="ECO:0000256" key="4">
    <source>
        <dbReference type="ARBA" id="ARBA00022553"/>
    </source>
</evidence>
<dbReference type="PROSITE" id="PS50109">
    <property type="entry name" value="HIS_KIN"/>
    <property type="match status" value="1"/>
</dbReference>
<dbReference type="Proteomes" id="UP000011746">
    <property type="component" value="Unassembled WGS sequence"/>
</dbReference>